<keyword evidence="1" id="KW-0472">Membrane</keyword>
<keyword evidence="1" id="KW-0812">Transmembrane</keyword>
<protein>
    <submittedName>
        <fullName evidence="2">YrvL family regulatory protein</fullName>
    </submittedName>
</protein>
<feature type="transmembrane region" description="Helical" evidence="1">
    <location>
        <begin position="95"/>
        <end position="113"/>
    </location>
</feature>
<feature type="transmembrane region" description="Helical" evidence="1">
    <location>
        <begin position="21"/>
        <end position="54"/>
    </location>
</feature>
<evidence type="ECO:0000256" key="1">
    <source>
        <dbReference type="SAM" id="Phobius"/>
    </source>
</evidence>
<sequence>MKKHDSSFRDLNPIQKTLVMLSIGLLLMFAIAILIGGFFFGMTGFFALLGVTYYSYRSLIFFVILCLLVGIPIELLSKAIIITVTNAIHTKWRRLVFSAIVDICSTWVIIHSVDAFMKSIDIPALTEWLAAILLFCIEAAFGGRSKKK</sequence>
<feature type="transmembrane region" description="Helical" evidence="1">
    <location>
        <begin position="60"/>
        <end position="83"/>
    </location>
</feature>
<dbReference type="EMBL" id="JBHSFW010000009">
    <property type="protein sequence ID" value="MFC4619510.1"/>
    <property type="molecule type" value="Genomic_DNA"/>
</dbReference>
<keyword evidence="3" id="KW-1185">Reference proteome</keyword>
<evidence type="ECO:0000313" key="2">
    <source>
        <dbReference type="EMBL" id="MFC4619510.1"/>
    </source>
</evidence>
<evidence type="ECO:0000313" key="3">
    <source>
        <dbReference type="Proteomes" id="UP001596022"/>
    </source>
</evidence>
<dbReference type="Pfam" id="PF14184">
    <property type="entry name" value="YrvL"/>
    <property type="match status" value="1"/>
</dbReference>
<gene>
    <name evidence="2" type="ORF">ACFO4N_12385</name>
</gene>
<dbReference type="InterPro" id="IPR025912">
    <property type="entry name" value="YrvL"/>
</dbReference>
<feature type="transmembrane region" description="Helical" evidence="1">
    <location>
        <begin position="125"/>
        <end position="143"/>
    </location>
</feature>
<keyword evidence="1" id="KW-1133">Transmembrane helix</keyword>
<name>A0ABV9GS32_9BACL</name>
<accession>A0ABV9GS32</accession>
<organism evidence="2 3">
    <name type="scientific">Camelliibacillus cellulosilyticus</name>
    <dbReference type="NCBI Taxonomy" id="2174486"/>
    <lineage>
        <taxon>Bacteria</taxon>
        <taxon>Bacillati</taxon>
        <taxon>Bacillota</taxon>
        <taxon>Bacilli</taxon>
        <taxon>Bacillales</taxon>
        <taxon>Sporolactobacillaceae</taxon>
        <taxon>Camelliibacillus</taxon>
    </lineage>
</organism>
<reference evidence="3" key="1">
    <citation type="journal article" date="2019" name="Int. J. Syst. Evol. Microbiol.">
        <title>The Global Catalogue of Microorganisms (GCM) 10K type strain sequencing project: providing services to taxonomists for standard genome sequencing and annotation.</title>
        <authorList>
            <consortium name="The Broad Institute Genomics Platform"/>
            <consortium name="The Broad Institute Genome Sequencing Center for Infectious Disease"/>
            <person name="Wu L."/>
            <person name="Ma J."/>
        </authorList>
    </citation>
    <scope>NUCLEOTIDE SEQUENCE [LARGE SCALE GENOMIC DNA]</scope>
    <source>
        <strain evidence="3">CGMCC 1.16306</strain>
    </source>
</reference>
<comment type="caution">
    <text evidence="2">The sequence shown here is derived from an EMBL/GenBank/DDBJ whole genome shotgun (WGS) entry which is preliminary data.</text>
</comment>
<dbReference type="Proteomes" id="UP001596022">
    <property type="component" value="Unassembled WGS sequence"/>
</dbReference>
<dbReference type="RefSeq" id="WP_376846606.1">
    <property type="nucleotide sequence ID" value="NZ_JBHSFW010000009.1"/>
</dbReference>
<proteinExistence type="predicted"/>